<accession>X6LPH2</accession>
<keyword evidence="3" id="KW-1185">Reference proteome</keyword>
<evidence type="ECO:0000256" key="1">
    <source>
        <dbReference type="SAM" id="MobiDB-lite"/>
    </source>
</evidence>
<reference evidence="2 3" key="1">
    <citation type="journal article" date="2013" name="Curr. Biol.">
        <title>The Genome of the Foraminiferan Reticulomyxa filosa.</title>
        <authorList>
            <person name="Glockner G."/>
            <person name="Hulsmann N."/>
            <person name="Schleicher M."/>
            <person name="Noegel A.A."/>
            <person name="Eichinger L."/>
            <person name="Gallinger C."/>
            <person name="Pawlowski J."/>
            <person name="Sierra R."/>
            <person name="Euteneuer U."/>
            <person name="Pillet L."/>
            <person name="Moustafa A."/>
            <person name="Platzer M."/>
            <person name="Groth M."/>
            <person name="Szafranski K."/>
            <person name="Schliwa M."/>
        </authorList>
    </citation>
    <scope>NUCLEOTIDE SEQUENCE [LARGE SCALE GENOMIC DNA]</scope>
</reference>
<dbReference type="AlphaFoldDB" id="X6LPH2"/>
<gene>
    <name evidence="2" type="ORF">RFI_33594</name>
</gene>
<protein>
    <submittedName>
        <fullName evidence="2">Uncharacterized protein</fullName>
    </submittedName>
</protein>
<feature type="region of interest" description="Disordered" evidence="1">
    <location>
        <begin position="1"/>
        <end position="21"/>
    </location>
</feature>
<sequence length="247" mass="27473">KKKKKKDADKQMSDPTPVKIRLRSDSDKLLHSYPIRCEGHPTSGNVKGEFKWYRINGNAKAEDDNNNFQPLLTTTIPVFHPSMEDSTNEIACQWIPDAQYLLSYQPSSFARIGPLVKDPAILTDAQTMIDHNSALFHVEIPEPNGDQFPKLLKVDCRYATISIMEDKKKTTDTMEAKKHDDVDEISSHYSPSLSSRASTATNATSRSNKARAPSPAASLKFRLDETPTTPDTSGHGFDNAPIVTVMP</sequence>
<organism evidence="2 3">
    <name type="scientific">Reticulomyxa filosa</name>
    <dbReference type="NCBI Taxonomy" id="46433"/>
    <lineage>
        <taxon>Eukaryota</taxon>
        <taxon>Sar</taxon>
        <taxon>Rhizaria</taxon>
        <taxon>Retaria</taxon>
        <taxon>Foraminifera</taxon>
        <taxon>Monothalamids</taxon>
        <taxon>Reticulomyxidae</taxon>
        <taxon>Reticulomyxa</taxon>
    </lineage>
</organism>
<feature type="compositionally biased region" description="Basic and acidic residues" evidence="1">
    <location>
        <begin position="168"/>
        <end position="181"/>
    </location>
</feature>
<evidence type="ECO:0000313" key="3">
    <source>
        <dbReference type="Proteomes" id="UP000023152"/>
    </source>
</evidence>
<dbReference type="EMBL" id="ASPP01031865">
    <property type="protein sequence ID" value="ETO03808.1"/>
    <property type="molecule type" value="Genomic_DNA"/>
</dbReference>
<feature type="non-terminal residue" evidence="2">
    <location>
        <position position="1"/>
    </location>
</feature>
<evidence type="ECO:0000313" key="2">
    <source>
        <dbReference type="EMBL" id="ETO03808.1"/>
    </source>
</evidence>
<feature type="region of interest" description="Disordered" evidence="1">
    <location>
        <begin position="168"/>
        <end position="247"/>
    </location>
</feature>
<feature type="compositionally biased region" description="Basic and acidic residues" evidence="1">
    <location>
        <begin position="1"/>
        <end position="12"/>
    </location>
</feature>
<proteinExistence type="predicted"/>
<dbReference type="Proteomes" id="UP000023152">
    <property type="component" value="Unassembled WGS sequence"/>
</dbReference>
<comment type="caution">
    <text evidence="2">The sequence shown here is derived from an EMBL/GenBank/DDBJ whole genome shotgun (WGS) entry which is preliminary data.</text>
</comment>
<feature type="non-terminal residue" evidence="2">
    <location>
        <position position="247"/>
    </location>
</feature>
<feature type="compositionally biased region" description="Low complexity" evidence="1">
    <location>
        <begin position="194"/>
        <end position="207"/>
    </location>
</feature>
<name>X6LPH2_RETFI</name>